<protein>
    <submittedName>
        <fullName evidence="7">LemA family protein</fullName>
    </submittedName>
</protein>
<dbReference type="PANTHER" id="PTHR34478:SF1">
    <property type="entry name" value="PROTEIN LEMA"/>
    <property type="match status" value="1"/>
</dbReference>
<dbReference type="PANTHER" id="PTHR34478">
    <property type="entry name" value="PROTEIN LEMA"/>
    <property type="match status" value="1"/>
</dbReference>
<evidence type="ECO:0000256" key="6">
    <source>
        <dbReference type="SAM" id="Phobius"/>
    </source>
</evidence>
<gene>
    <name evidence="7" type="ORF">J0383_06145</name>
</gene>
<keyword evidence="5 6" id="KW-0472">Membrane</keyword>
<dbReference type="EMBL" id="CP071448">
    <property type="protein sequence ID" value="QSW90391.1"/>
    <property type="molecule type" value="Genomic_DNA"/>
</dbReference>
<evidence type="ECO:0000313" key="7">
    <source>
        <dbReference type="EMBL" id="QSW90391.1"/>
    </source>
</evidence>
<keyword evidence="3 6" id="KW-0812">Transmembrane</keyword>
<keyword evidence="4 6" id="KW-1133">Transmembrane helix</keyword>
<organism evidence="7 8">
    <name type="scientific">Flavobacterium endoglycinae</name>
    <dbReference type="NCBI Taxonomy" id="2816357"/>
    <lineage>
        <taxon>Bacteria</taxon>
        <taxon>Pseudomonadati</taxon>
        <taxon>Bacteroidota</taxon>
        <taxon>Flavobacteriia</taxon>
        <taxon>Flavobacteriales</taxon>
        <taxon>Flavobacteriaceae</taxon>
        <taxon>Flavobacterium</taxon>
    </lineage>
</organism>
<name>A0ABX7QIH4_9FLAO</name>
<reference evidence="7 8" key="1">
    <citation type="submission" date="2021-03" db="EMBL/GenBank/DDBJ databases">
        <title>Flavobacterium kribbensis sp. nov, an endophytic bacteria, isolated from soybean.</title>
        <authorList>
            <person name="Lee J."/>
            <person name="Seo J."/>
        </authorList>
    </citation>
    <scope>NUCLEOTIDE SEQUENCE [LARGE SCALE GENOMIC DNA]</scope>
    <source>
        <strain evidence="7 8">BB8</strain>
    </source>
</reference>
<comment type="subcellular location">
    <subcellularLocation>
        <location evidence="1">Membrane</location>
        <topology evidence="1">Single-pass membrane protein</topology>
    </subcellularLocation>
</comment>
<evidence type="ECO:0000256" key="5">
    <source>
        <dbReference type="ARBA" id="ARBA00023136"/>
    </source>
</evidence>
<keyword evidence="8" id="KW-1185">Reference proteome</keyword>
<evidence type="ECO:0000256" key="4">
    <source>
        <dbReference type="ARBA" id="ARBA00022989"/>
    </source>
</evidence>
<dbReference type="InterPro" id="IPR007156">
    <property type="entry name" value="MamQ_LemA"/>
</dbReference>
<evidence type="ECO:0000256" key="2">
    <source>
        <dbReference type="ARBA" id="ARBA00008854"/>
    </source>
</evidence>
<dbReference type="RefSeq" id="WP_207297549.1">
    <property type="nucleotide sequence ID" value="NZ_CP071448.1"/>
</dbReference>
<dbReference type="Pfam" id="PF04011">
    <property type="entry name" value="LemA"/>
    <property type="match status" value="1"/>
</dbReference>
<dbReference type="InterPro" id="IPR023353">
    <property type="entry name" value="LemA-like_dom_sf"/>
</dbReference>
<proteinExistence type="inferred from homology"/>
<comment type="similarity">
    <text evidence="2">Belongs to the LemA family.</text>
</comment>
<evidence type="ECO:0000313" key="8">
    <source>
        <dbReference type="Proteomes" id="UP000663440"/>
    </source>
</evidence>
<dbReference type="SUPFAM" id="SSF140478">
    <property type="entry name" value="LemA-like"/>
    <property type="match status" value="1"/>
</dbReference>
<feature type="transmembrane region" description="Helical" evidence="6">
    <location>
        <begin position="6"/>
        <end position="27"/>
    </location>
</feature>
<dbReference type="Proteomes" id="UP000663440">
    <property type="component" value="Chromosome"/>
</dbReference>
<dbReference type="Gene3D" id="1.20.1440.20">
    <property type="entry name" value="LemA-like domain"/>
    <property type="match status" value="1"/>
</dbReference>
<evidence type="ECO:0000256" key="3">
    <source>
        <dbReference type="ARBA" id="ARBA00022692"/>
    </source>
</evidence>
<sequence>MTGLISLIIAIIVIAIIVSIISVYNSLNMRRNQIQNAFSSLDALFIKRSDLIPNLVTVVKQYTNYEKEVLEKITQLRQSKSDTTEYTADSEVSQMMKQIMIQVENYPDLKASSQFNNLQYSWNESEEQIAASRRYLSASITDYNNGLSTFPGNVIGANFGFKKQEWQMATETQRQNVNAEDLFNK</sequence>
<accession>A0ABX7QIH4</accession>
<evidence type="ECO:0000256" key="1">
    <source>
        <dbReference type="ARBA" id="ARBA00004167"/>
    </source>
</evidence>